<dbReference type="EMBL" id="JAWIIJ010000011">
    <property type="protein sequence ID" value="MDV2080095.1"/>
    <property type="molecule type" value="Genomic_DNA"/>
</dbReference>
<proteinExistence type="predicted"/>
<dbReference type="Proteomes" id="UP001269819">
    <property type="component" value="Unassembled WGS sequence"/>
</dbReference>
<accession>A0ABU3W0M6</accession>
<evidence type="ECO:0000313" key="2">
    <source>
        <dbReference type="Proteomes" id="UP001269819"/>
    </source>
</evidence>
<reference evidence="1 2" key="1">
    <citation type="submission" date="2023-10" db="EMBL/GenBank/DDBJ databases">
        <title>Characteristics and mechanism of a salt-tolerant marine origin heterotrophic nitrifying- aerobic denitrifying bacteria Marinobacter xestospongiae HN1.</title>
        <authorList>
            <person name="Qi R."/>
        </authorList>
    </citation>
    <scope>NUCLEOTIDE SEQUENCE [LARGE SCALE GENOMIC DNA]</scope>
    <source>
        <strain evidence="1 2">HN1</strain>
    </source>
</reference>
<gene>
    <name evidence="1" type="ORF">RYS15_15525</name>
</gene>
<dbReference type="RefSeq" id="WP_316974635.1">
    <property type="nucleotide sequence ID" value="NZ_JAWIIJ010000011.1"/>
</dbReference>
<protein>
    <submittedName>
        <fullName evidence="1">Uncharacterized protein</fullName>
    </submittedName>
</protein>
<sequence>MAVYIDRATASQAVDFEITNWRERMIDVIDDVDAPSITEPKAKAAFWLGLGFNAVNHVFPEYIPERVVNGQAGQITGMILKRVAMPVWVMSEVQNYFSDQYADRIKRGNELLFSNHTNFRDTLVDQIVNKARVFIDSDYGRLCSGALVRHFQGRSFRDRGEAVALARSLLRDSGMVVSEREVLREMFEPGLKAMVNKVELIAKACPSSPAQRKLFSTHRQRLYYSPSGDQEWVSWMGGPAQTRYSDLIRITDPAQALRLMTYAYRMDVLTGSRVYPDTSPYAVYVTTVVQKYPNRTLEDFIPSFETAEPEIMEALKAADRAPVAA</sequence>
<keyword evidence="2" id="KW-1185">Reference proteome</keyword>
<organism evidence="1 2">
    <name type="scientific">Marinobacter xestospongiae</name>
    <dbReference type="NCBI Taxonomy" id="994319"/>
    <lineage>
        <taxon>Bacteria</taxon>
        <taxon>Pseudomonadati</taxon>
        <taxon>Pseudomonadota</taxon>
        <taxon>Gammaproteobacteria</taxon>
        <taxon>Pseudomonadales</taxon>
        <taxon>Marinobacteraceae</taxon>
        <taxon>Marinobacter</taxon>
    </lineage>
</organism>
<comment type="caution">
    <text evidence="1">The sequence shown here is derived from an EMBL/GenBank/DDBJ whole genome shotgun (WGS) entry which is preliminary data.</text>
</comment>
<evidence type="ECO:0000313" key="1">
    <source>
        <dbReference type="EMBL" id="MDV2080095.1"/>
    </source>
</evidence>
<name>A0ABU3W0M6_9GAMM</name>